<dbReference type="SUPFAM" id="SSF55804">
    <property type="entry name" value="Phoshotransferase/anion transport protein"/>
    <property type="match status" value="1"/>
</dbReference>
<keyword evidence="5" id="KW-0808">Transferase</keyword>
<evidence type="ECO:0000256" key="6">
    <source>
        <dbReference type="ARBA" id="ARBA00022683"/>
    </source>
</evidence>
<dbReference type="RefSeq" id="WP_209893640.1">
    <property type="nucleotide sequence ID" value="NZ_BAAAJV010000016.1"/>
</dbReference>
<evidence type="ECO:0000256" key="3">
    <source>
        <dbReference type="ARBA" id="ARBA00022490"/>
    </source>
</evidence>
<gene>
    <name evidence="12" type="ORF">JOF44_003177</name>
</gene>
<comment type="caution">
    <text evidence="12">The sequence shown here is derived from an EMBL/GenBank/DDBJ whole genome shotgun (WGS) entry which is preliminary data.</text>
</comment>
<keyword evidence="4" id="KW-0597">Phosphoprotein</keyword>
<accession>A0ABS4YN99</accession>
<dbReference type="CDD" id="cd00211">
    <property type="entry name" value="PTS_IIA_fru"/>
    <property type="match status" value="1"/>
</dbReference>
<dbReference type="PANTHER" id="PTHR36203">
    <property type="entry name" value="ASCORBATE-SPECIFIC PTS SYSTEM EIIA COMPONENT"/>
    <property type="match status" value="1"/>
</dbReference>
<evidence type="ECO:0000256" key="4">
    <source>
        <dbReference type="ARBA" id="ARBA00022553"/>
    </source>
</evidence>
<dbReference type="Proteomes" id="UP000698222">
    <property type="component" value="Unassembled WGS sequence"/>
</dbReference>
<comment type="subcellular location">
    <subcellularLocation>
        <location evidence="1">Cytoplasm</location>
    </subcellularLocation>
</comment>
<dbReference type="InterPro" id="IPR016152">
    <property type="entry name" value="PTrfase/Anion_transptr"/>
</dbReference>
<evidence type="ECO:0000256" key="1">
    <source>
        <dbReference type="ARBA" id="ARBA00004496"/>
    </source>
</evidence>
<name>A0ABS4YN99_9MICO</name>
<feature type="domain" description="PTS EIIA type-2" evidence="11">
    <location>
        <begin position="7"/>
        <end position="150"/>
    </location>
</feature>
<keyword evidence="3" id="KW-0963">Cytoplasm</keyword>
<comment type="function">
    <text evidence="8">The phosphoenolpyruvate-dependent sugar phosphotransferase system (sugar PTS), a major carbohydrate active transport system, catalyzes the phosphorylation of incoming sugar substrates concomitantly with their translocation across the cell membrane. The enzyme II UlaABC PTS system is involved in ascorbate transport.</text>
</comment>
<evidence type="ECO:0000256" key="7">
    <source>
        <dbReference type="ARBA" id="ARBA00022777"/>
    </source>
</evidence>
<evidence type="ECO:0000256" key="8">
    <source>
        <dbReference type="ARBA" id="ARBA00037387"/>
    </source>
</evidence>
<dbReference type="Pfam" id="PF00359">
    <property type="entry name" value="PTS_EIIA_2"/>
    <property type="match status" value="1"/>
</dbReference>
<keyword evidence="13" id="KW-1185">Reference proteome</keyword>
<evidence type="ECO:0000259" key="11">
    <source>
        <dbReference type="PROSITE" id="PS51094"/>
    </source>
</evidence>
<proteinExistence type="predicted"/>
<protein>
    <recommendedName>
        <fullName evidence="9">Ascorbate-specific PTS system EIIA component</fullName>
    </recommendedName>
    <alternativeName>
        <fullName evidence="10">Ascorbate-specific phosphotransferase enzyme IIA component</fullName>
    </alternativeName>
</protein>
<keyword evidence="6" id="KW-0598">Phosphotransferase system</keyword>
<evidence type="ECO:0000313" key="12">
    <source>
        <dbReference type="EMBL" id="MBP2410274.1"/>
    </source>
</evidence>
<evidence type="ECO:0000313" key="13">
    <source>
        <dbReference type="Proteomes" id="UP000698222"/>
    </source>
</evidence>
<dbReference type="PROSITE" id="PS51094">
    <property type="entry name" value="PTS_EIIA_TYPE_2"/>
    <property type="match status" value="1"/>
</dbReference>
<evidence type="ECO:0000256" key="9">
    <source>
        <dbReference type="ARBA" id="ARBA00041175"/>
    </source>
</evidence>
<organism evidence="12 13">
    <name type="scientific">Brachybacterium fresconis</name>
    <dbReference type="NCBI Taxonomy" id="173363"/>
    <lineage>
        <taxon>Bacteria</taxon>
        <taxon>Bacillati</taxon>
        <taxon>Actinomycetota</taxon>
        <taxon>Actinomycetes</taxon>
        <taxon>Micrococcales</taxon>
        <taxon>Dermabacteraceae</taxon>
        <taxon>Brachybacterium</taxon>
    </lineage>
</organism>
<dbReference type="PANTHER" id="PTHR36203:SF1">
    <property type="entry name" value="ASCORBATE-SPECIFIC PTS SYSTEM EIIA COMPONENT"/>
    <property type="match status" value="1"/>
</dbReference>
<dbReference type="InterPro" id="IPR051351">
    <property type="entry name" value="Ascorbate-PTS_EIIA_comp"/>
</dbReference>
<dbReference type="InterPro" id="IPR002178">
    <property type="entry name" value="PTS_EIIA_type-2_dom"/>
</dbReference>
<evidence type="ECO:0000256" key="2">
    <source>
        <dbReference type="ARBA" id="ARBA00022448"/>
    </source>
</evidence>
<dbReference type="EMBL" id="JAGIOC010000001">
    <property type="protein sequence ID" value="MBP2410274.1"/>
    <property type="molecule type" value="Genomic_DNA"/>
</dbReference>
<dbReference type="Gene3D" id="3.40.930.10">
    <property type="entry name" value="Mannitol-specific EII, Chain A"/>
    <property type="match status" value="1"/>
</dbReference>
<evidence type="ECO:0000256" key="5">
    <source>
        <dbReference type="ARBA" id="ARBA00022679"/>
    </source>
</evidence>
<reference evidence="12 13" key="1">
    <citation type="submission" date="2021-03" db="EMBL/GenBank/DDBJ databases">
        <title>Sequencing the genomes of 1000 actinobacteria strains.</title>
        <authorList>
            <person name="Klenk H.-P."/>
        </authorList>
    </citation>
    <scope>NUCLEOTIDE SEQUENCE [LARGE SCALE GENOMIC DNA]</scope>
    <source>
        <strain evidence="12 13">DSM 14564</strain>
    </source>
</reference>
<keyword evidence="7" id="KW-0418">Kinase</keyword>
<sequence>MSASLSQLVTDDHVVLGASADTWQEAIRQAALPLLRSQAVTEEYVGRMIDVVDQFGPYIVLAPGVALAHAQPDGSVSRTSMSAATLPRGVDFGKSEHDPVRLVFCLAAQDSTSHLEALKAFVQIIRAPESVERLIAAASPQEFSSGLVPTDA</sequence>
<evidence type="ECO:0000256" key="10">
    <source>
        <dbReference type="ARBA" id="ARBA00042072"/>
    </source>
</evidence>
<keyword evidence="2" id="KW-0813">Transport</keyword>